<protein>
    <submittedName>
        <fullName evidence="1">Uncharacterized protein</fullName>
    </submittedName>
</protein>
<organism evidence="1">
    <name type="scientific">Bracon brevicornis</name>
    <dbReference type="NCBI Taxonomy" id="1563983"/>
    <lineage>
        <taxon>Eukaryota</taxon>
        <taxon>Metazoa</taxon>
        <taxon>Ecdysozoa</taxon>
        <taxon>Arthropoda</taxon>
        <taxon>Hexapoda</taxon>
        <taxon>Insecta</taxon>
        <taxon>Pterygota</taxon>
        <taxon>Neoptera</taxon>
        <taxon>Endopterygota</taxon>
        <taxon>Hymenoptera</taxon>
        <taxon>Apocrita</taxon>
        <taxon>Ichneumonoidea</taxon>
        <taxon>Braconidae</taxon>
        <taxon>Braconinae</taxon>
        <taxon>Bracon</taxon>
    </lineage>
</organism>
<sequence>MKTYLANLSYGYPARDDIMALMRNEIDRLHVPSKFKDEIKWATGSMGTKIENWLLQMKFIYGGTNAVSRYNILDHIHWGYLGCIDPIKTINSIYKAKLLPMTRVTWWWLYNNCVEDSINDFWMEITCNNENEEALNQGFFSEFGDPDTYRHYWILRLQNKLNLFGEIISDYDDSESIDEYMFRIANTSNIVATKYFWDRLDVNQRERTLRKMMSWRKEFWFNGNFDENLEYSMFLMKLYANAGFEEDLIKKLSHSRILDHWLLWPSQDSFSSAFEACTDHRNAKAWFGHLWNLRDFISTERLFMGHELRGRSFFIQVWNSRNEYGVDEETMKSVIKMLVKNDEDEMIEHLLVHDKFPGGKEKIERIWKLLPKREHLSRIFPRYD</sequence>
<accession>A0A6V7JL47</accession>
<name>A0A6V7JL47_9HYME</name>
<dbReference type="AlphaFoldDB" id="A0A6V7JL47"/>
<proteinExistence type="predicted"/>
<evidence type="ECO:0000313" key="1">
    <source>
        <dbReference type="EMBL" id="CAD1552108.1"/>
    </source>
</evidence>
<reference evidence="1" key="1">
    <citation type="submission" date="2020-07" db="EMBL/GenBank/DDBJ databases">
        <authorList>
            <person name="Ferguson B K."/>
        </authorList>
    </citation>
    <scope>NUCLEOTIDE SEQUENCE</scope>
    <source>
        <strain evidence="1">L06</strain>
    </source>
</reference>
<dbReference type="EMBL" id="CADCXW020000017">
    <property type="protein sequence ID" value="CAD1552108.1"/>
    <property type="molecule type" value="Genomic_DNA"/>
</dbReference>
<gene>
    <name evidence="1" type="ORF">BBRV_LOCUS54220</name>
</gene>